<protein>
    <submittedName>
        <fullName evidence="1">Uncharacterized protein</fullName>
    </submittedName>
</protein>
<evidence type="ECO:0000313" key="1">
    <source>
        <dbReference type="EMBL" id="KAF6159322.1"/>
    </source>
</evidence>
<reference evidence="1 2" key="1">
    <citation type="journal article" date="2020" name="IScience">
        <title>Genome Sequencing of the Endangered Kingdonia uniflora (Circaeasteraceae, Ranunculales) Reveals Potential Mechanisms of Evolutionary Specialization.</title>
        <authorList>
            <person name="Sun Y."/>
            <person name="Deng T."/>
            <person name="Zhang A."/>
            <person name="Moore M.J."/>
            <person name="Landis J.B."/>
            <person name="Lin N."/>
            <person name="Zhang H."/>
            <person name="Zhang X."/>
            <person name="Huang J."/>
            <person name="Zhang X."/>
            <person name="Sun H."/>
            <person name="Wang H."/>
        </authorList>
    </citation>
    <scope>NUCLEOTIDE SEQUENCE [LARGE SCALE GENOMIC DNA]</scope>
    <source>
        <strain evidence="1">TB1705</strain>
        <tissue evidence="1">Leaf</tissue>
    </source>
</reference>
<proteinExistence type="predicted"/>
<dbReference type="Proteomes" id="UP000541444">
    <property type="component" value="Unassembled WGS sequence"/>
</dbReference>
<sequence length="71" mass="8246">GEGRAVAVRRSRGNCYGTVVAALVTDLLRSFPPLLLLFLKCRERAILTIFNLRQIVIHFRSQLPFFSVRWW</sequence>
<dbReference type="AlphaFoldDB" id="A0A7J7MX15"/>
<keyword evidence="2" id="KW-1185">Reference proteome</keyword>
<feature type="non-terminal residue" evidence="1">
    <location>
        <position position="71"/>
    </location>
</feature>
<evidence type="ECO:0000313" key="2">
    <source>
        <dbReference type="Proteomes" id="UP000541444"/>
    </source>
</evidence>
<dbReference type="EMBL" id="JACGCM010001193">
    <property type="protein sequence ID" value="KAF6159322.1"/>
    <property type="molecule type" value="Genomic_DNA"/>
</dbReference>
<gene>
    <name evidence="1" type="ORF">GIB67_032093</name>
</gene>
<accession>A0A7J7MX15</accession>
<name>A0A7J7MX15_9MAGN</name>
<organism evidence="1 2">
    <name type="scientific">Kingdonia uniflora</name>
    <dbReference type="NCBI Taxonomy" id="39325"/>
    <lineage>
        <taxon>Eukaryota</taxon>
        <taxon>Viridiplantae</taxon>
        <taxon>Streptophyta</taxon>
        <taxon>Embryophyta</taxon>
        <taxon>Tracheophyta</taxon>
        <taxon>Spermatophyta</taxon>
        <taxon>Magnoliopsida</taxon>
        <taxon>Ranunculales</taxon>
        <taxon>Circaeasteraceae</taxon>
        <taxon>Kingdonia</taxon>
    </lineage>
</organism>
<comment type="caution">
    <text evidence="1">The sequence shown here is derived from an EMBL/GenBank/DDBJ whole genome shotgun (WGS) entry which is preliminary data.</text>
</comment>